<evidence type="ECO:0000256" key="1">
    <source>
        <dbReference type="SAM" id="Phobius"/>
    </source>
</evidence>
<protein>
    <submittedName>
        <fullName evidence="2">Uncharacterized protein</fullName>
    </submittedName>
</protein>
<dbReference type="InterPro" id="IPR054655">
    <property type="entry name" value="XrtV-like"/>
</dbReference>
<organism evidence="2 3">
    <name type="scientific">Sphingobium fluviale</name>
    <dbReference type="NCBI Taxonomy" id="2506423"/>
    <lineage>
        <taxon>Bacteria</taxon>
        <taxon>Pseudomonadati</taxon>
        <taxon>Pseudomonadota</taxon>
        <taxon>Alphaproteobacteria</taxon>
        <taxon>Sphingomonadales</taxon>
        <taxon>Sphingomonadaceae</taxon>
        <taxon>Sphingobium</taxon>
    </lineage>
</organism>
<dbReference type="RefSeq" id="WP_129403485.1">
    <property type="nucleotide sequence ID" value="NZ_SBKP01000003.1"/>
</dbReference>
<dbReference type="Proteomes" id="UP000290958">
    <property type="component" value="Unassembled WGS sequence"/>
</dbReference>
<keyword evidence="3" id="KW-1185">Reference proteome</keyword>
<dbReference type="NCBIfam" id="NF045607">
    <property type="entry name" value="exo_Victor_syst"/>
    <property type="match status" value="1"/>
</dbReference>
<reference evidence="3" key="1">
    <citation type="submission" date="2019-01" db="EMBL/GenBank/DDBJ databases">
        <title>Cytophagaceae bacterium strain CAR-16.</title>
        <authorList>
            <person name="Chen W.-M."/>
        </authorList>
    </citation>
    <scope>NUCLEOTIDE SEQUENCE [LARGE SCALE GENOMIC DNA]</scope>
    <source>
        <strain evidence="3">CHR27</strain>
    </source>
</reference>
<accession>A0A4Q1KJS8</accession>
<evidence type="ECO:0000313" key="2">
    <source>
        <dbReference type="EMBL" id="RXR29947.1"/>
    </source>
</evidence>
<keyword evidence="1" id="KW-1133">Transmembrane helix</keyword>
<comment type="caution">
    <text evidence="2">The sequence shown here is derived from an EMBL/GenBank/DDBJ whole genome shotgun (WGS) entry which is preliminary data.</text>
</comment>
<keyword evidence="1" id="KW-0472">Membrane</keyword>
<dbReference type="OrthoDB" id="7210964at2"/>
<name>A0A4Q1KJS8_9SPHN</name>
<evidence type="ECO:0000313" key="3">
    <source>
        <dbReference type="Proteomes" id="UP000290958"/>
    </source>
</evidence>
<sequence length="79" mass="8704">METIYDWMALIAFAGLIVLFLQRSSMDEPPDTVWHYMPPAIGCALSNYLGNEGMGVLAVLTLGAVAAYVWFVLKPRLPS</sequence>
<dbReference type="EMBL" id="SBKP01000003">
    <property type="protein sequence ID" value="RXR29947.1"/>
    <property type="molecule type" value="Genomic_DNA"/>
</dbReference>
<proteinExistence type="predicted"/>
<gene>
    <name evidence="2" type="ORF">EQG66_05275</name>
</gene>
<dbReference type="AlphaFoldDB" id="A0A4Q1KJS8"/>
<feature type="transmembrane region" description="Helical" evidence="1">
    <location>
        <begin position="54"/>
        <end position="73"/>
    </location>
</feature>
<keyword evidence="1" id="KW-0812">Transmembrane</keyword>